<evidence type="ECO:0000313" key="16">
    <source>
        <dbReference type="Proteomes" id="UP001500897"/>
    </source>
</evidence>
<comment type="PTM">
    <text evidence="12">Upon Fe-S cluster removal intramolecular disulfide bonds are formed.</text>
</comment>
<dbReference type="Proteomes" id="UP001500897">
    <property type="component" value="Unassembled WGS sequence"/>
</dbReference>
<name>A0ABN2WPX1_9ACTN</name>
<feature type="region of interest" description="Disordered" evidence="13">
    <location>
        <begin position="90"/>
        <end position="110"/>
    </location>
</feature>
<feature type="binding site" evidence="12">
    <location>
        <position position="23"/>
    </location>
    <ligand>
        <name>[4Fe-4S] cluster</name>
        <dbReference type="ChEBI" id="CHEBI:49883"/>
    </ligand>
</feature>
<comment type="subcellular location">
    <subcellularLocation>
        <location evidence="1 12">Cytoplasm</location>
    </subcellularLocation>
</comment>
<keyword evidence="16" id="KW-1185">Reference proteome</keyword>
<keyword evidence="6 12" id="KW-0408">Iron</keyword>
<dbReference type="RefSeq" id="WP_344552176.1">
    <property type="nucleotide sequence ID" value="NZ_BAAANS010000014.1"/>
</dbReference>
<keyword evidence="11 12" id="KW-0804">Transcription</keyword>
<evidence type="ECO:0000256" key="1">
    <source>
        <dbReference type="ARBA" id="ARBA00004496"/>
    </source>
</evidence>
<gene>
    <name evidence="12" type="primary">whiB</name>
    <name evidence="15" type="ORF">GCM10009759_26290</name>
</gene>
<comment type="cofactor">
    <cofactor evidence="12">
        <name>[4Fe-4S] cluster</name>
        <dbReference type="ChEBI" id="CHEBI:49883"/>
    </cofactor>
    <text evidence="12">Binds 1 [4Fe-4S] cluster per subunit. Following nitrosylation of the [4Fe-4S] cluster binds 1 [4Fe-8(NO)] cluster per subunit.</text>
</comment>
<feature type="binding site" evidence="12">
    <location>
        <position position="56"/>
    </location>
    <ligand>
        <name>[4Fe-4S] cluster</name>
        <dbReference type="ChEBI" id="CHEBI:49883"/>
    </ligand>
</feature>
<dbReference type="Pfam" id="PF02467">
    <property type="entry name" value="Whib"/>
    <property type="match status" value="1"/>
</dbReference>
<feature type="binding site" evidence="12">
    <location>
        <position position="53"/>
    </location>
    <ligand>
        <name>[4Fe-4S] cluster</name>
        <dbReference type="ChEBI" id="CHEBI:49883"/>
    </ligand>
</feature>
<proteinExistence type="inferred from homology"/>
<comment type="function">
    <text evidence="12">Acts as a transcriptional regulator. Probably redox-responsive. The apo- but not holo-form probably binds DNA.</text>
</comment>
<evidence type="ECO:0000256" key="10">
    <source>
        <dbReference type="ARBA" id="ARBA00023157"/>
    </source>
</evidence>
<evidence type="ECO:0000256" key="12">
    <source>
        <dbReference type="HAMAP-Rule" id="MF_01479"/>
    </source>
</evidence>
<keyword evidence="9 12" id="KW-0238">DNA-binding</keyword>
<evidence type="ECO:0000256" key="9">
    <source>
        <dbReference type="ARBA" id="ARBA00023125"/>
    </source>
</evidence>
<reference evidence="15 16" key="1">
    <citation type="journal article" date="2019" name="Int. J. Syst. Evol. Microbiol.">
        <title>The Global Catalogue of Microorganisms (GCM) 10K type strain sequencing project: providing services to taxonomists for standard genome sequencing and annotation.</title>
        <authorList>
            <consortium name="The Broad Institute Genomics Platform"/>
            <consortium name="The Broad Institute Genome Sequencing Center for Infectious Disease"/>
            <person name="Wu L."/>
            <person name="Ma J."/>
        </authorList>
    </citation>
    <scope>NUCLEOTIDE SEQUENCE [LARGE SCALE GENOMIC DNA]</scope>
    <source>
        <strain evidence="15 16">JCM 14559</strain>
    </source>
</reference>
<evidence type="ECO:0000313" key="15">
    <source>
        <dbReference type="EMBL" id="GAA2096749.1"/>
    </source>
</evidence>
<comment type="caution">
    <text evidence="15">The sequence shown here is derived from an EMBL/GenBank/DDBJ whole genome shotgun (WGS) entry which is preliminary data.</text>
</comment>
<dbReference type="HAMAP" id="MF_01479">
    <property type="entry name" value="WhiB"/>
    <property type="match status" value="1"/>
</dbReference>
<evidence type="ECO:0000256" key="6">
    <source>
        <dbReference type="ARBA" id="ARBA00023004"/>
    </source>
</evidence>
<evidence type="ECO:0000256" key="5">
    <source>
        <dbReference type="ARBA" id="ARBA00022723"/>
    </source>
</evidence>
<evidence type="ECO:0000256" key="4">
    <source>
        <dbReference type="ARBA" id="ARBA00022490"/>
    </source>
</evidence>
<sequence length="110" mass="12766">MTVISHLPGALEEEWDWQLDGACRAADSQLFFHPAGERGQAHDDRDRAAKAVCARCPVRERCLLHALAARERYGVWGGCTEEERRGMLRRRRNRNRNRNRARTLARARTR</sequence>
<dbReference type="PANTHER" id="PTHR38839">
    <property type="entry name" value="TRANSCRIPTIONAL REGULATOR WHID-RELATED"/>
    <property type="match status" value="1"/>
</dbReference>
<keyword evidence="8 12" id="KW-0805">Transcription regulation</keyword>
<evidence type="ECO:0000256" key="2">
    <source>
        <dbReference type="ARBA" id="ARBA00006597"/>
    </source>
</evidence>
<feature type="domain" description="4Fe-4S Wbl-type" evidence="14">
    <location>
        <begin position="22"/>
        <end position="86"/>
    </location>
</feature>
<comment type="PTM">
    <text evidence="12">The Fe-S cluster can be nitrosylated by nitric oxide (NO).</text>
</comment>
<comment type="similarity">
    <text evidence="2 12">Belongs to the WhiB family.</text>
</comment>
<dbReference type="EMBL" id="BAAANS010000014">
    <property type="protein sequence ID" value="GAA2096749.1"/>
    <property type="molecule type" value="Genomic_DNA"/>
</dbReference>
<evidence type="ECO:0000256" key="11">
    <source>
        <dbReference type="ARBA" id="ARBA00023163"/>
    </source>
</evidence>
<dbReference type="InterPro" id="IPR034768">
    <property type="entry name" value="4FE4S_WBL"/>
</dbReference>
<evidence type="ECO:0000256" key="8">
    <source>
        <dbReference type="ARBA" id="ARBA00023015"/>
    </source>
</evidence>
<evidence type="ECO:0000259" key="14">
    <source>
        <dbReference type="PROSITE" id="PS51674"/>
    </source>
</evidence>
<evidence type="ECO:0000256" key="7">
    <source>
        <dbReference type="ARBA" id="ARBA00023014"/>
    </source>
</evidence>
<feature type="binding site" evidence="12">
    <location>
        <position position="62"/>
    </location>
    <ligand>
        <name>[4Fe-4S] cluster</name>
        <dbReference type="ChEBI" id="CHEBI:49883"/>
    </ligand>
</feature>
<protein>
    <recommendedName>
        <fullName evidence="12">Transcriptional regulator WhiB</fullName>
    </recommendedName>
</protein>
<keyword evidence="7 12" id="KW-0411">Iron-sulfur</keyword>
<keyword evidence="4 12" id="KW-0963">Cytoplasm</keyword>
<accession>A0ABN2WPX1</accession>
<dbReference type="PROSITE" id="PS51674">
    <property type="entry name" value="4FE4S_WBL"/>
    <property type="match status" value="1"/>
</dbReference>
<evidence type="ECO:0000256" key="3">
    <source>
        <dbReference type="ARBA" id="ARBA00022485"/>
    </source>
</evidence>
<organism evidence="15 16">
    <name type="scientific">Kitasatospora saccharophila</name>
    <dbReference type="NCBI Taxonomy" id="407973"/>
    <lineage>
        <taxon>Bacteria</taxon>
        <taxon>Bacillati</taxon>
        <taxon>Actinomycetota</taxon>
        <taxon>Actinomycetes</taxon>
        <taxon>Kitasatosporales</taxon>
        <taxon>Streptomycetaceae</taxon>
        <taxon>Kitasatospora</taxon>
    </lineage>
</organism>
<keyword evidence="5 12" id="KW-0479">Metal-binding</keyword>
<evidence type="ECO:0000256" key="13">
    <source>
        <dbReference type="SAM" id="MobiDB-lite"/>
    </source>
</evidence>
<dbReference type="PANTHER" id="PTHR38839:SF5">
    <property type="entry name" value="TRANSCRIPTIONAL REGULATOR WHID"/>
    <property type="match status" value="1"/>
</dbReference>
<keyword evidence="3 12" id="KW-0004">4Fe-4S</keyword>
<dbReference type="InterPro" id="IPR003482">
    <property type="entry name" value="Whib"/>
</dbReference>
<keyword evidence="10 12" id="KW-1015">Disulfide bond</keyword>